<dbReference type="PROSITE" id="PS00061">
    <property type="entry name" value="ADH_SHORT"/>
    <property type="match status" value="1"/>
</dbReference>
<dbReference type="GO" id="GO:0052650">
    <property type="term" value="F:all-trans-retinol dehydrogenase (NADP+) activity"/>
    <property type="evidence" value="ECO:0007669"/>
    <property type="project" value="UniProtKB-ARBA"/>
</dbReference>
<accession>A0A9W9J492</accession>
<feature type="transmembrane region" description="Helical" evidence="13">
    <location>
        <begin position="6"/>
        <end position="25"/>
    </location>
</feature>
<evidence type="ECO:0000313" key="15">
    <source>
        <dbReference type="Proteomes" id="UP001150879"/>
    </source>
</evidence>
<keyword evidence="3 13" id="KW-0812">Transmembrane</keyword>
<evidence type="ECO:0000256" key="10">
    <source>
        <dbReference type="ARBA" id="ARBA00068717"/>
    </source>
</evidence>
<gene>
    <name evidence="14" type="ORF">N7472_008722</name>
</gene>
<keyword evidence="5 13" id="KW-1133">Transmembrane helix</keyword>
<sequence>MLDVLNAPIITSLSVLIASLVLYYFHTKISARVLNNFQASETWIPENELVLLTGGSGGIGTQIMKELSRKKVRVLILDINRPTVELPENVTFYQTDITSAKSLSETGAAIRKSHGEPTVIVNNAAVFHHGTILELPEEKLRQTFDVNIISHFLILKEFLPYMVRMNRGHVITVASVASFVTVGEMVDYACSKASALAFQEGLRQELKYWYKAPNVRTSSVHPLWVRTPMIDGFTRYESDFRQPLLDPKDVSQAVVEHIVTRKSGQTIVPRHASAVGSLKALPLWLQEAIRSYFSSIVLRVRIKRVADRDPGQRVP</sequence>
<dbReference type="InterPro" id="IPR002347">
    <property type="entry name" value="SDR_fam"/>
</dbReference>
<dbReference type="InterPro" id="IPR036291">
    <property type="entry name" value="NAD(P)-bd_dom_sf"/>
</dbReference>
<dbReference type="PRINTS" id="PR00081">
    <property type="entry name" value="GDHRDH"/>
</dbReference>
<dbReference type="GO" id="GO:0016020">
    <property type="term" value="C:membrane"/>
    <property type="evidence" value="ECO:0007669"/>
    <property type="project" value="UniProtKB-SubCell"/>
</dbReference>
<comment type="function">
    <text evidence="9">Catalyzes the reduction of all-trans-retinal to all-trans-retinol in the presence of NADPH.</text>
</comment>
<keyword evidence="8 13" id="KW-0472">Membrane</keyword>
<reference evidence="14" key="2">
    <citation type="journal article" date="2023" name="IMA Fungus">
        <title>Comparative genomic study of the Penicillium genus elucidates a diverse pangenome and 15 lateral gene transfer events.</title>
        <authorList>
            <person name="Petersen C."/>
            <person name="Sorensen T."/>
            <person name="Nielsen M.R."/>
            <person name="Sondergaard T.E."/>
            <person name="Sorensen J.L."/>
            <person name="Fitzpatrick D.A."/>
            <person name="Frisvad J.C."/>
            <person name="Nielsen K.L."/>
        </authorList>
    </citation>
    <scope>NUCLEOTIDE SEQUENCE</scope>
    <source>
        <strain evidence="14">IBT 16849</strain>
    </source>
</reference>
<evidence type="ECO:0000256" key="6">
    <source>
        <dbReference type="ARBA" id="ARBA00023002"/>
    </source>
</evidence>
<evidence type="ECO:0000256" key="12">
    <source>
        <dbReference type="RuleBase" id="RU000363"/>
    </source>
</evidence>
<keyword evidence="4" id="KW-0521">NADP</keyword>
<evidence type="ECO:0000256" key="5">
    <source>
        <dbReference type="ARBA" id="ARBA00022989"/>
    </source>
</evidence>
<reference evidence="14" key="1">
    <citation type="submission" date="2022-11" db="EMBL/GenBank/DDBJ databases">
        <authorList>
            <person name="Petersen C."/>
        </authorList>
    </citation>
    <scope>NUCLEOTIDE SEQUENCE</scope>
    <source>
        <strain evidence="14">IBT 16849</strain>
    </source>
</reference>
<dbReference type="AlphaFoldDB" id="A0A9W9J492"/>
<dbReference type="InterPro" id="IPR020904">
    <property type="entry name" value="Sc_DH/Rdtase_CS"/>
</dbReference>
<dbReference type="EMBL" id="JAPQKP010000005">
    <property type="protein sequence ID" value="KAJ5189708.1"/>
    <property type="molecule type" value="Genomic_DNA"/>
</dbReference>
<keyword evidence="6" id="KW-0560">Oxidoreductase</keyword>
<keyword evidence="15" id="KW-1185">Reference proteome</keyword>
<evidence type="ECO:0000256" key="7">
    <source>
        <dbReference type="ARBA" id="ARBA00023098"/>
    </source>
</evidence>
<evidence type="ECO:0000256" key="9">
    <source>
        <dbReference type="ARBA" id="ARBA00059620"/>
    </source>
</evidence>
<evidence type="ECO:0000256" key="13">
    <source>
        <dbReference type="SAM" id="Phobius"/>
    </source>
</evidence>
<name>A0A9W9J492_9EURO</name>
<dbReference type="OrthoDB" id="10253736at2759"/>
<evidence type="ECO:0000256" key="3">
    <source>
        <dbReference type="ARBA" id="ARBA00022692"/>
    </source>
</evidence>
<evidence type="ECO:0000256" key="2">
    <source>
        <dbReference type="ARBA" id="ARBA00006484"/>
    </source>
</evidence>
<keyword evidence="7" id="KW-0443">Lipid metabolism</keyword>
<evidence type="ECO:0000256" key="8">
    <source>
        <dbReference type="ARBA" id="ARBA00023136"/>
    </source>
</evidence>
<dbReference type="PRINTS" id="PR00080">
    <property type="entry name" value="SDRFAMILY"/>
</dbReference>
<organism evidence="14 15">
    <name type="scientific">Penicillium cf. griseofulvum</name>
    <dbReference type="NCBI Taxonomy" id="2972120"/>
    <lineage>
        <taxon>Eukaryota</taxon>
        <taxon>Fungi</taxon>
        <taxon>Dikarya</taxon>
        <taxon>Ascomycota</taxon>
        <taxon>Pezizomycotina</taxon>
        <taxon>Eurotiomycetes</taxon>
        <taxon>Eurotiomycetidae</taxon>
        <taxon>Eurotiales</taxon>
        <taxon>Aspergillaceae</taxon>
        <taxon>Penicillium</taxon>
    </lineage>
</organism>
<dbReference type="SUPFAM" id="SSF51735">
    <property type="entry name" value="NAD(P)-binding Rossmann-fold domains"/>
    <property type="match status" value="1"/>
</dbReference>
<evidence type="ECO:0000313" key="14">
    <source>
        <dbReference type="EMBL" id="KAJ5189708.1"/>
    </source>
</evidence>
<proteinExistence type="inferred from homology"/>
<dbReference type="Proteomes" id="UP001150879">
    <property type="component" value="Unassembled WGS sequence"/>
</dbReference>
<dbReference type="PANTHER" id="PTHR24322:SF736">
    <property type="entry name" value="RETINOL DEHYDROGENASE 10"/>
    <property type="match status" value="1"/>
</dbReference>
<evidence type="ECO:0000256" key="1">
    <source>
        <dbReference type="ARBA" id="ARBA00004141"/>
    </source>
</evidence>
<evidence type="ECO:0000256" key="4">
    <source>
        <dbReference type="ARBA" id="ARBA00022857"/>
    </source>
</evidence>
<protein>
    <recommendedName>
        <fullName evidence="10">Short-chain dehydrogenase/reductase 3</fullName>
    </recommendedName>
    <alternativeName>
        <fullName evidence="11">Retinal short-chain dehydrogenase/reductase 1</fullName>
    </alternativeName>
</protein>
<dbReference type="Pfam" id="PF00106">
    <property type="entry name" value="adh_short"/>
    <property type="match status" value="1"/>
</dbReference>
<evidence type="ECO:0000256" key="11">
    <source>
        <dbReference type="ARBA" id="ARBA00082544"/>
    </source>
</evidence>
<dbReference type="PANTHER" id="PTHR24322">
    <property type="entry name" value="PKSB"/>
    <property type="match status" value="1"/>
</dbReference>
<dbReference type="Gene3D" id="3.40.50.720">
    <property type="entry name" value="NAD(P)-binding Rossmann-like Domain"/>
    <property type="match status" value="1"/>
</dbReference>
<comment type="caution">
    <text evidence="14">The sequence shown here is derived from an EMBL/GenBank/DDBJ whole genome shotgun (WGS) entry which is preliminary data.</text>
</comment>
<dbReference type="FunFam" id="3.40.50.720:FF:000131">
    <property type="entry name" value="Short-chain dehydrogenase/reductase 3"/>
    <property type="match status" value="1"/>
</dbReference>
<comment type="similarity">
    <text evidence="2 12">Belongs to the short-chain dehydrogenases/reductases (SDR) family.</text>
</comment>
<comment type="subcellular location">
    <subcellularLocation>
        <location evidence="1">Membrane</location>
        <topology evidence="1">Multi-pass membrane protein</topology>
    </subcellularLocation>
</comment>